<dbReference type="OrthoDB" id="6286at10239"/>
<dbReference type="Proteomes" id="UP000172127">
    <property type="component" value="Segment"/>
</dbReference>
<dbReference type="GeneID" id="3197136"/>
<name>Q5YFE3_9VIRU</name>
<reference evidence="1 2" key="1">
    <citation type="journal article" date="2004" name="J. Virol.">
        <title>Functional genomics analysis of Singapore grouper iridovirus: complete sequence determination and proteomic analysis.</title>
        <authorList>
            <person name="Song W.J."/>
            <person name="Qin Q.W."/>
            <person name="Qiu J."/>
            <person name="Huang C.H."/>
            <person name="Wang F."/>
            <person name="Hew C.L."/>
        </authorList>
    </citation>
    <scope>NUCLEOTIDE SEQUENCE [LARGE SCALE GENOMIC DNA]</scope>
</reference>
<organism evidence="1 2">
    <name type="scientific">Singapore grouper iridovirus</name>
    <dbReference type="NCBI Taxonomy" id="262968"/>
    <lineage>
        <taxon>Viruses</taxon>
        <taxon>Varidnaviria</taxon>
        <taxon>Bamfordvirae</taxon>
        <taxon>Nucleocytoviricota</taxon>
        <taxon>Megaviricetes</taxon>
        <taxon>Pimascovirales</taxon>
        <taxon>Pimascovirales incertae sedis</taxon>
        <taxon>Iridoviridae</taxon>
        <taxon>Alphairidovirinae</taxon>
        <taxon>Ranavirus</taxon>
        <taxon>Ranavirus epinephelus1</taxon>
    </lineage>
</organism>
<dbReference type="RefSeq" id="YP_164217.1">
    <property type="nucleotide sequence ID" value="NC_006549.1"/>
</dbReference>
<sequence length="210" mass="24248">MAPGKRIVLKNNPRGGVWQGPIPNDKWVSEIMPWASDLGKRLLVLTEDVIAKLTWTHMGARVSDFASVRWPSVEDDYIWIDEPTEEWLRSRKVISWPVRVMWIKTSKEGKLPAQLDALAKKLSGFDDYAKLDTLAAKIERKRFRYPSAMAVVAKHHHKKYLERQGITAHSAFELVLKHWKPEKYFFACVDLNDWTENPAVAALVKKWGLE</sequence>
<protein>
    <submittedName>
        <fullName evidence="1">Uncharacterized protein</fullName>
    </submittedName>
</protein>
<dbReference type="KEGG" id="vg:3197136"/>
<dbReference type="EMBL" id="AY521625">
    <property type="protein sequence ID" value="AAS18137.1"/>
    <property type="molecule type" value="Genomic_DNA"/>
</dbReference>
<accession>Q5YFE3</accession>
<gene>
    <name evidence="1" type="ORF">ORF122L</name>
</gene>
<keyword evidence="2" id="KW-1185">Reference proteome</keyword>
<evidence type="ECO:0000313" key="1">
    <source>
        <dbReference type="EMBL" id="AAS18137.1"/>
    </source>
</evidence>
<evidence type="ECO:0000313" key="2">
    <source>
        <dbReference type="Proteomes" id="UP000172127"/>
    </source>
</evidence>
<proteinExistence type="predicted"/>